<feature type="coiled-coil region" evidence="3">
    <location>
        <begin position="10"/>
        <end position="67"/>
    </location>
</feature>
<evidence type="ECO:0000256" key="2">
    <source>
        <dbReference type="ARBA" id="ARBA00023242"/>
    </source>
</evidence>
<keyword evidence="5" id="KW-1185">Reference proteome</keyword>
<gene>
    <name evidence="6" type="primary">LOC105158560</name>
</gene>
<feature type="domain" description="Plant bHLH transcription factor ACT-like" evidence="4">
    <location>
        <begin position="68"/>
        <end position="131"/>
    </location>
</feature>
<dbReference type="OrthoDB" id="690068at2759"/>
<comment type="subcellular location">
    <subcellularLocation>
        <location evidence="1">Nucleus</location>
    </subcellularLocation>
</comment>
<name>A0A8M8UX74_SESIN</name>
<sequence length="144" mass="16211">MDRDTDDSGVGDFIRDMNELEARVKTLEEQAARQTTEPLVPVERWQIDAEEEESSAEERRLPEIEAKVCNQNILLKIQCEKRKGLLVKILLELDKLNLDVVSASVAQFGSFILDATILAEMEKEFKLVVEEVVGALRSALQVAP</sequence>
<dbReference type="GO" id="GO:0005634">
    <property type="term" value="C:nucleus"/>
    <property type="evidence" value="ECO:0007669"/>
    <property type="project" value="UniProtKB-SubCell"/>
</dbReference>
<evidence type="ECO:0000313" key="6">
    <source>
        <dbReference type="RefSeq" id="XP_020548511.1"/>
    </source>
</evidence>
<evidence type="ECO:0000256" key="1">
    <source>
        <dbReference type="ARBA" id="ARBA00004123"/>
    </source>
</evidence>
<dbReference type="InterPro" id="IPR052610">
    <property type="entry name" value="bHLH_transcription_regulator"/>
</dbReference>
<proteinExistence type="predicted"/>
<dbReference type="RefSeq" id="XP_020548511.1">
    <property type="nucleotide sequence ID" value="XM_020692852.1"/>
</dbReference>
<evidence type="ECO:0000256" key="3">
    <source>
        <dbReference type="SAM" id="Coils"/>
    </source>
</evidence>
<accession>A0A8M8UX74</accession>
<dbReference type="InterPro" id="IPR054502">
    <property type="entry name" value="bHLH-TF_ACT-like_plant"/>
</dbReference>
<keyword evidence="2" id="KW-0539">Nucleus</keyword>
<reference evidence="6" key="1">
    <citation type="submission" date="2025-08" db="UniProtKB">
        <authorList>
            <consortium name="RefSeq"/>
        </authorList>
    </citation>
    <scope>IDENTIFICATION</scope>
</reference>
<dbReference type="GeneID" id="105158560"/>
<dbReference type="Pfam" id="PF22754">
    <property type="entry name" value="bHLH-TF_ACT-like_plant"/>
    <property type="match status" value="1"/>
</dbReference>
<dbReference type="GO" id="GO:0080090">
    <property type="term" value="P:regulation of primary metabolic process"/>
    <property type="evidence" value="ECO:0007669"/>
    <property type="project" value="UniProtKB-ARBA"/>
</dbReference>
<dbReference type="PANTHER" id="PTHR45959:SF2">
    <property type="entry name" value="BHLH TRANSCRIPTION FACTOR"/>
    <property type="match status" value="1"/>
</dbReference>
<dbReference type="PANTHER" id="PTHR45959">
    <property type="entry name" value="BHLH TRANSCRIPTION FACTOR"/>
    <property type="match status" value="1"/>
</dbReference>
<dbReference type="KEGG" id="sind:105158560"/>
<dbReference type="Gramene" id="SIN_1015248.t">
    <property type="protein sequence ID" value="SIN_1015248.t"/>
    <property type="gene ID" value="SIN_1015248"/>
</dbReference>
<protein>
    <submittedName>
        <fullName evidence="6">Transcription factor bHLH25-like</fullName>
    </submittedName>
</protein>
<keyword evidence="3" id="KW-0175">Coiled coil</keyword>
<dbReference type="AlphaFoldDB" id="A0A8M8UX74"/>
<evidence type="ECO:0000313" key="5">
    <source>
        <dbReference type="Proteomes" id="UP000504604"/>
    </source>
</evidence>
<evidence type="ECO:0000259" key="4">
    <source>
        <dbReference type="Pfam" id="PF22754"/>
    </source>
</evidence>
<organism evidence="5 6">
    <name type="scientific">Sesamum indicum</name>
    <name type="common">Oriental sesame</name>
    <name type="synonym">Sesamum orientale</name>
    <dbReference type="NCBI Taxonomy" id="4182"/>
    <lineage>
        <taxon>Eukaryota</taxon>
        <taxon>Viridiplantae</taxon>
        <taxon>Streptophyta</taxon>
        <taxon>Embryophyta</taxon>
        <taxon>Tracheophyta</taxon>
        <taxon>Spermatophyta</taxon>
        <taxon>Magnoliopsida</taxon>
        <taxon>eudicotyledons</taxon>
        <taxon>Gunneridae</taxon>
        <taxon>Pentapetalae</taxon>
        <taxon>asterids</taxon>
        <taxon>lamiids</taxon>
        <taxon>Lamiales</taxon>
        <taxon>Pedaliaceae</taxon>
        <taxon>Sesamum</taxon>
    </lineage>
</organism>
<dbReference type="Proteomes" id="UP000504604">
    <property type="component" value="Linkage group LG3"/>
</dbReference>